<evidence type="ECO:0000313" key="2">
    <source>
        <dbReference type="EMBL" id="UUO63813.1"/>
    </source>
</evidence>
<dbReference type="AlphaFoldDB" id="A0AAE9N6D5"/>
<reference evidence="2" key="1">
    <citation type="submission" date="2018-04" db="EMBL/GenBank/DDBJ databases">
        <title>Genomes of Endosymbiotic and Endophytic Bradyrhizobium Publication status.</title>
        <authorList>
            <person name="Guha S."/>
            <person name="Jorrin B."/>
            <person name="Sarkar M."/>
            <person name="Poole P.S."/>
            <person name="DasGupta M."/>
        </authorList>
    </citation>
    <scope>NUCLEOTIDE SEQUENCE</scope>
    <source>
        <strain evidence="2">WBOS16</strain>
    </source>
</reference>
<protein>
    <submittedName>
        <fullName evidence="2">Glucuronosyltransferase</fullName>
    </submittedName>
</protein>
<organism evidence="2 3">
    <name type="scientific">Bradyrhizobium betae</name>
    <dbReference type="NCBI Taxonomy" id="244734"/>
    <lineage>
        <taxon>Bacteria</taxon>
        <taxon>Pseudomonadati</taxon>
        <taxon>Pseudomonadota</taxon>
        <taxon>Alphaproteobacteria</taxon>
        <taxon>Hyphomicrobiales</taxon>
        <taxon>Nitrobacteraceae</taxon>
        <taxon>Bradyrhizobium</taxon>
    </lineage>
</organism>
<name>A0AAE9N6D5_9BRAD</name>
<feature type="domain" description="Glycosyl transferase family 28 C-terminal" evidence="1">
    <location>
        <begin position="18"/>
        <end position="141"/>
    </location>
</feature>
<dbReference type="Pfam" id="PF04101">
    <property type="entry name" value="Glyco_tran_28_C"/>
    <property type="match status" value="1"/>
</dbReference>
<evidence type="ECO:0000313" key="3">
    <source>
        <dbReference type="Proteomes" id="UP001058872"/>
    </source>
</evidence>
<dbReference type="RefSeq" id="WP_373568095.1">
    <property type="nucleotide sequence ID" value="NZ_CP028989.1"/>
</dbReference>
<dbReference type="Gene3D" id="3.40.50.2000">
    <property type="entry name" value="Glycogen Phosphorylase B"/>
    <property type="match status" value="1"/>
</dbReference>
<dbReference type="InterPro" id="IPR007235">
    <property type="entry name" value="Glyco_trans_28_C"/>
</dbReference>
<sequence length="152" mass="16805">MVPFDRLIQIMDGWAADHPAEAVFAQIGTGRYEPRAMEFSRILSPQDFAERVASCSLVVAHAGMGSVISAAQAAKPIVLFPRRQSLREHNTDHQLDTVKWLADRPGIYVATDEVQIREQIARARRESVSAAPLSATAPASFAQRIRRAIIEL</sequence>
<gene>
    <name evidence="2" type="ORF">DCM83_00280</name>
</gene>
<dbReference type="EMBL" id="CP028989">
    <property type="protein sequence ID" value="UUO63813.1"/>
    <property type="molecule type" value="Genomic_DNA"/>
</dbReference>
<dbReference type="Proteomes" id="UP001058872">
    <property type="component" value="Chromosome"/>
</dbReference>
<evidence type="ECO:0000259" key="1">
    <source>
        <dbReference type="Pfam" id="PF04101"/>
    </source>
</evidence>
<proteinExistence type="predicted"/>
<accession>A0AAE9N6D5</accession>
<dbReference type="SUPFAM" id="SSF53756">
    <property type="entry name" value="UDP-Glycosyltransferase/glycogen phosphorylase"/>
    <property type="match status" value="1"/>
</dbReference>
<dbReference type="GO" id="GO:0016758">
    <property type="term" value="F:hexosyltransferase activity"/>
    <property type="evidence" value="ECO:0007669"/>
    <property type="project" value="InterPro"/>
</dbReference>